<evidence type="ECO:0000313" key="5">
    <source>
        <dbReference type="EMBL" id="TDE38292.1"/>
    </source>
</evidence>
<dbReference type="OrthoDB" id="9775224at2"/>
<evidence type="ECO:0000313" key="6">
    <source>
        <dbReference type="Proteomes" id="UP000294662"/>
    </source>
</evidence>
<dbReference type="InterPro" id="IPR016898">
    <property type="entry name" value="Polyphosphate_phosphotransfera"/>
</dbReference>
<dbReference type="Pfam" id="PF03976">
    <property type="entry name" value="PPK2"/>
    <property type="match status" value="1"/>
</dbReference>
<gene>
    <name evidence="5" type="ORF">E1B25_09190</name>
</gene>
<evidence type="ECO:0000256" key="1">
    <source>
        <dbReference type="ARBA" id="ARBA00009924"/>
    </source>
</evidence>
<dbReference type="InterPro" id="IPR027417">
    <property type="entry name" value="P-loop_NTPase"/>
</dbReference>
<dbReference type="EMBL" id="SMFP01000005">
    <property type="protein sequence ID" value="TDE38292.1"/>
    <property type="molecule type" value="Genomic_DNA"/>
</dbReference>
<dbReference type="AlphaFoldDB" id="A0A4R5EU34"/>
<dbReference type="Proteomes" id="UP000294662">
    <property type="component" value="Unassembled WGS sequence"/>
</dbReference>
<evidence type="ECO:0000256" key="3">
    <source>
        <dbReference type="ARBA" id="ARBA00022777"/>
    </source>
</evidence>
<dbReference type="PIRSF" id="PIRSF028756">
    <property type="entry name" value="PPK2_prd"/>
    <property type="match status" value="1"/>
</dbReference>
<dbReference type="GO" id="GO:0008976">
    <property type="term" value="F:polyphosphate kinase activity"/>
    <property type="evidence" value="ECO:0007669"/>
    <property type="project" value="InterPro"/>
</dbReference>
<sequence>MIQSSPPNLDKADLSLRIGKGAYEDRLCALQLKLSQIQQAYLHSGNKAVIVFEGWDAAGKGGTIRRLSQAFDPRGFKVWPIGAPRDYYKERHYLLRFMERLPPEGAISVFDRSWYGRVLVERVEALTPESRWRAAYDEINTFEQMLADDGVRLVKLFFHISPKEQTRRFEERLRNPMKRWKLSYEDFRNRAHWSESVEAANEMFEKTSTEQAPWHLIPANQKKYARVTAMQTILDTLSQGVDLTPPRVEERLLKEAEAQLDLEPDLYEALRKGPPPVSR</sequence>
<dbReference type="SUPFAM" id="SSF52540">
    <property type="entry name" value="P-loop containing nucleoside triphosphate hydrolases"/>
    <property type="match status" value="1"/>
</dbReference>
<keyword evidence="3 5" id="KW-0418">Kinase</keyword>
<keyword evidence="6" id="KW-1185">Reference proteome</keyword>
<dbReference type="RefSeq" id="WP_132828630.1">
    <property type="nucleotide sequence ID" value="NZ_SMFP01000005.1"/>
</dbReference>
<comment type="similarity">
    <text evidence="1">Belongs to the polyphosphate kinase 2 (PPK2) family. Class I subfamily.</text>
</comment>
<organism evidence="5 6">
    <name type="scientific">Antarcticimicrobium sediminis</name>
    <dbReference type="NCBI Taxonomy" id="2546227"/>
    <lineage>
        <taxon>Bacteria</taxon>
        <taxon>Pseudomonadati</taxon>
        <taxon>Pseudomonadota</taxon>
        <taxon>Alphaproteobacteria</taxon>
        <taxon>Rhodobacterales</taxon>
        <taxon>Paracoccaceae</taxon>
        <taxon>Antarcticimicrobium</taxon>
    </lineage>
</organism>
<name>A0A4R5EU34_9RHOB</name>
<evidence type="ECO:0000256" key="2">
    <source>
        <dbReference type="ARBA" id="ARBA00022679"/>
    </source>
</evidence>
<evidence type="ECO:0000259" key="4">
    <source>
        <dbReference type="Pfam" id="PF03976"/>
    </source>
</evidence>
<dbReference type="PANTHER" id="PTHR34383:SF3">
    <property type="entry name" value="POLYPHOSPHATE:AMP PHOSPHOTRANSFERASE"/>
    <property type="match status" value="1"/>
</dbReference>
<comment type="caution">
    <text evidence="5">The sequence shown here is derived from an EMBL/GenBank/DDBJ whole genome shotgun (WGS) entry which is preliminary data.</text>
</comment>
<reference evidence="5 6" key="1">
    <citation type="submission" date="2019-03" db="EMBL/GenBank/DDBJ databases">
        <authorList>
            <person name="Zhang S."/>
        </authorList>
    </citation>
    <scope>NUCLEOTIDE SEQUENCE [LARGE SCALE GENOMIC DNA]</scope>
    <source>
        <strain evidence="5 6">S4J41</strain>
    </source>
</reference>
<feature type="domain" description="Polyphosphate kinase-2-related" evidence="4">
    <location>
        <begin position="20"/>
        <end position="238"/>
    </location>
</feature>
<proteinExistence type="inferred from homology"/>
<keyword evidence="2" id="KW-0808">Transferase</keyword>
<dbReference type="InterPro" id="IPR022488">
    <property type="entry name" value="PPK2-related"/>
</dbReference>
<accession>A0A4R5EU34</accession>
<dbReference type="PANTHER" id="PTHR34383">
    <property type="entry name" value="POLYPHOSPHATE:AMP PHOSPHOTRANSFERASE-RELATED"/>
    <property type="match status" value="1"/>
</dbReference>
<protein>
    <submittedName>
        <fullName evidence="5">Polyphosphate kinase</fullName>
    </submittedName>
</protein>
<dbReference type="Gene3D" id="3.40.50.300">
    <property type="entry name" value="P-loop containing nucleotide triphosphate hydrolases"/>
    <property type="match status" value="1"/>
</dbReference>